<keyword evidence="5" id="KW-0808">Transferase</keyword>
<dbReference type="UniPathway" id="UPA00241">
    <property type="reaction ID" value="UER00356"/>
</dbReference>
<dbReference type="CDD" id="cd02022">
    <property type="entry name" value="DPCK"/>
    <property type="match status" value="1"/>
</dbReference>
<dbReference type="Proteomes" id="UP000036027">
    <property type="component" value="Unassembled WGS sequence"/>
</dbReference>
<dbReference type="GO" id="GO:0005524">
    <property type="term" value="F:ATP binding"/>
    <property type="evidence" value="ECO:0007669"/>
    <property type="project" value="UniProtKB-UniRule"/>
</dbReference>
<feature type="binding site" evidence="5">
    <location>
        <begin position="12"/>
        <end position="17"/>
    </location>
    <ligand>
        <name>ATP</name>
        <dbReference type="ChEBI" id="CHEBI:30616"/>
    </ligand>
</feature>
<accession>A0A0J0YSD7</accession>
<dbReference type="Gene3D" id="3.40.50.300">
    <property type="entry name" value="P-loop containing nucleotide triphosphate hydrolases"/>
    <property type="match status" value="1"/>
</dbReference>
<dbReference type="InterPro" id="IPR027417">
    <property type="entry name" value="P-loop_NTPase"/>
</dbReference>
<dbReference type="GO" id="GO:0004140">
    <property type="term" value="F:dephospho-CoA kinase activity"/>
    <property type="evidence" value="ECO:0007669"/>
    <property type="project" value="UniProtKB-UniRule"/>
</dbReference>
<dbReference type="PROSITE" id="PS51219">
    <property type="entry name" value="DPCK"/>
    <property type="match status" value="1"/>
</dbReference>
<dbReference type="EC" id="2.7.1.24" evidence="5 6"/>
<reference evidence="7 8" key="1">
    <citation type="submission" date="2014-11" db="EMBL/GenBank/DDBJ databases">
        <title>Genome of a novel goose pathogen.</title>
        <authorList>
            <person name="Hansen C.M."/>
            <person name="Hueffer K."/>
            <person name="Choi S.C."/>
        </authorList>
    </citation>
    <scope>NUCLEOTIDE SEQUENCE [LARGE SCALE GENOMIC DNA]</scope>
    <source>
        <strain evidence="7 8">KH1503</strain>
    </source>
</reference>
<evidence type="ECO:0000256" key="6">
    <source>
        <dbReference type="NCBIfam" id="TIGR00152"/>
    </source>
</evidence>
<name>A0A0J0YSD7_9NEIS</name>
<comment type="pathway">
    <text evidence="5">Cofactor biosynthesis; coenzyme A biosynthesis; CoA from (R)-pantothenate: step 5/5.</text>
</comment>
<evidence type="ECO:0000256" key="1">
    <source>
        <dbReference type="ARBA" id="ARBA00009018"/>
    </source>
</evidence>
<keyword evidence="5 7" id="KW-0418">Kinase</keyword>
<dbReference type="HAMAP" id="MF_00376">
    <property type="entry name" value="Dephospho_CoA_kinase"/>
    <property type="match status" value="1"/>
</dbReference>
<evidence type="ECO:0000313" key="7">
    <source>
        <dbReference type="EMBL" id="KLT73060.1"/>
    </source>
</evidence>
<dbReference type="OrthoDB" id="9812943at2"/>
<comment type="subcellular location">
    <subcellularLocation>
        <location evidence="5">Cytoplasm</location>
    </subcellularLocation>
</comment>
<dbReference type="PANTHER" id="PTHR10695">
    <property type="entry name" value="DEPHOSPHO-COA KINASE-RELATED"/>
    <property type="match status" value="1"/>
</dbReference>
<dbReference type="GO" id="GO:0005737">
    <property type="term" value="C:cytoplasm"/>
    <property type="evidence" value="ECO:0007669"/>
    <property type="project" value="UniProtKB-SubCell"/>
</dbReference>
<comment type="similarity">
    <text evidence="1 5">Belongs to the CoaE family.</text>
</comment>
<dbReference type="SUPFAM" id="SSF52540">
    <property type="entry name" value="P-loop containing nucleoside triphosphate hydrolases"/>
    <property type="match status" value="1"/>
</dbReference>
<sequence length="206" mass="23199">MTYWIGLTGGIGSGKSAVAALFSKLGVPLIDADNISRSLTAENGAALIPIRNLFGNQMFDTTGRLNRTALRTLVFNNPQAKKQLEALMFPLILDNIRLQQQQAAAVYGIIEIPQLIENPLFWPLVQRILVIDAEESIQIKRVISRSGLSEHEIIRIMANQANRRQRYKLADDVLANNTTLEILNDKVQRLHTYYQEIFSHSQQKTS</sequence>
<evidence type="ECO:0000256" key="5">
    <source>
        <dbReference type="HAMAP-Rule" id="MF_00376"/>
    </source>
</evidence>
<keyword evidence="8" id="KW-1185">Reference proteome</keyword>
<evidence type="ECO:0000256" key="4">
    <source>
        <dbReference type="ARBA" id="ARBA00022993"/>
    </source>
</evidence>
<dbReference type="EMBL" id="JTDO01000006">
    <property type="protein sequence ID" value="KLT73060.1"/>
    <property type="molecule type" value="Genomic_DNA"/>
</dbReference>
<comment type="function">
    <text evidence="5">Catalyzes the phosphorylation of the 3'-hydroxyl group of dephosphocoenzyme A to form coenzyme A.</text>
</comment>
<dbReference type="InterPro" id="IPR001977">
    <property type="entry name" value="Depp_CoAkinase"/>
</dbReference>
<evidence type="ECO:0000313" key="8">
    <source>
        <dbReference type="Proteomes" id="UP000036027"/>
    </source>
</evidence>
<dbReference type="Pfam" id="PF01121">
    <property type="entry name" value="CoaE"/>
    <property type="match status" value="1"/>
</dbReference>
<comment type="catalytic activity">
    <reaction evidence="5">
        <text>3'-dephospho-CoA + ATP = ADP + CoA + H(+)</text>
        <dbReference type="Rhea" id="RHEA:18245"/>
        <dbReference type="ChEBI" id="CHEBI:15378"/>
        <dbReference type="ChEBI" id="CHEBI:30616"/>
        <dbReference type="ChEBI" id="CHEBI:57287"/>
        <dbReference type="ChEBI" id="CHEBI:57328"/>
        <dbReference type="ChEBI" id="CHEBI:456216"/>
        <dbReference type="EC" id="2.7.1.24"/>
    </reaction>
</comment>
<keyword evidence="2 5" id="KW-0547">Nucleotide-binding</keyword>
<comment type="caution">
    <text evidence="7">The sequence shown here is derived from an EMBL/GenBank/DDBJ whole genome shotgun (WGS) entry which is preliminary data.</text>
</comment>
<keyword evidence="3 5" id="KW-0067">ATP-binding</keyword>
<gene>
    <name evidence="5" type="primary">coaE</name>
    <name evidence="7" type="ORF">PL75_05175</name>
</gene>
<dbReference type="NCBIfam" id="TIGR00152">
    <property type="entry name" value="dephospho-CoA kinase"/>
    <property type="match status" value="1"/>
</dbReference>
<dbReference type="PANTHER" id="PTHR10695:SF46">
    <property type="entry name" value="BIFUNCTIONAL COENZYME A SYNTHASE-RELATED"/>
    <property type="match status" value="1"/>
</dbReference>
<organism evidence="7 8">
    <name type="scientific">Neisseria arctica</name>
    <dbReference type="NCBI Taxonomy" id="1470200"/>
    <lineage>
        <taxon>Bacteria</taxon>
        <taxon>Pseudomonadati</taxon>
        <taxon>Pseudomonadota</taxon>
        <taxon>Betaproteobacteria</taxon>
        <taxon>Neisseriales</taxon>
        <taxon>Neisseriaceae</taxon>
        <taxon>Neisseria</taxon>
    </lineage>
</organism>
<dbReference type="STRING" id="1470200.PL75_05175"/>
<keyword evidence="5" id="KW-0963">Cytoplasm</keyword>
<dbReference type="AlphaFoldDB" id="A0A0J0YSD7"/>
<keyword evidence="4 5" id="KW-0173">Coenzyme A biosynthesis</keyword>
<evidence type="ECO:0000256" key="2">
    <source>
        <dbReference type="ARBA" id="ARBA00022741"/>
    </source>
</evidence>
<evidence type="ECO:0000256" key="3">
    <source>
        <dbReference type="ARBA" id="ARBA00022840"/>
    </source>
</evidence>
<proteinExistence type="inferred from homology"/>
<dbReference type="RefSeq" id="WP_047760856.1">
    <property type="nucleotide sequence ID" value="NZ_CP091510.1"/>
</dbReference>
<dbReference type="PATRIC" id="fig|1470200.3.peg.2202"/>
<protein>
    <recommendedName>
        <fullName evidence="5 6">Dephospho-CoA kinase</fullName>
        <ecNumber evidence="5 6">2.7.1.24</ecNumber>
    </recommendedName>
    <alternativeName>
        <fullName evidence="5">Dephosphocoenzyme A kinase</fullName>
    </alternativeName>
</protein>
<dbReference type="GO" id="GO:0015937">
    <property type="term" value="P:coenzyme A biosynthetic process"/>
    <property type="evidence" value="ECO:0007669"/>
    <property type="project" value="UniProtKB-UniRule"/>
</dbReference>